<dbReference type="OrthoDB" id="5554229at2759"/>
<dbReference type="Pfam" id="PF00385">
    <property type="entry name" value="Chromo"/>
    <property type="match status" value="1"/>
</dbReference>
<evidence type="ECO:0000313" key="2">
    <source>
        <dbReference type="EMBL" id="KAJ4844519.1"/>
    </source>
</evidence>
<accession>A0A9Q0G6J5</accession>
<dbReference type="Gene3D" id="2.40.50.40">
    <property type="match status" value="1"/>
</dbReference>
<protein>
    <recommendedName>
        <fullName evidence="1">Chromo domain-containing protein</fullName>
    </recommendedName>
</protein>
<dbReference type="InterPro" id="IPR023780">
    <property type="entry name" value="Chromo_domain"/>
</dbReference>
<feature type="non-terminal residue" evidence="2">
    <location>
        <position position="1"/>
    </location>
</feature>
<sequence length="144" mass="16075">CHGIPEHQVTPLNLVDSSATLVLQPAAILRHRFVQDGGRTLEQWLVRWAGLSPDEATWESKDQLCRNFPNLNLEDKVQFRDGSNVMSTDLSAVFVEPVSGPNGDIAQEAEAFVEEVQAPDPTSSRKSKRVRGPPRWLDDFVVQL</sequence>
<feature type="domain" description="Chromo" evidence="1">
    <location>
        <begin position="25"/>
        <end position="70"/>
    </location>
</feature>
<keyword evidence="3" id="KW-1185">Reference proteome</keyword>
<evidence type="ECO:0000259" key="1">
    <source>
        <dbReference type="Pfam" id="PF00385"/>
    </source>
</evidence>
<proteinExistence type="predicted"/>
<dbReference type="AlphaFoldDB" id="A0A9Q0G6J5"/>
<gene>
    <name evidence="2" type="ORF">Tsubulata_026037</name>
</gene>
<dbReference type="SUPFAM" id="SSF54160">
    <property type="entry name" value="Chromo domain-like"/>
    <property type="match status" value="1"/>
</dbReference>
<dbReference type="Proteomes" id="UP001141552">
    <property type="component" value="Unassembled WGS sequence"/>
</dbReference>
<reference evidence="2" key="1">
    <citation type="submission" date="2022-02" db="EMBL/GenBank/DDBJ databases">
        <authorList>
            <person name="Henning P.M."/>
            <person name="McCubbin A.G."/>
            <person name="Shore J.S."/>
        </authorList>
    </citation>
    <scope>NUCLEOTIDE SEQUENCE</scope>
    <source>
        <strain evidence="2">F60SS</strain>
        <tissue evidence="2">Leaves</tissue>
    </source>
</reference>
<comment type="caution">
    <text evidence="2">The sequence shown here is derived from an EMBL/GenBank/DDBJ whole genome shotgun (WGS) entry which is preliminary data.</text>
</comment>
<dbReference type="EMBL" id="JAKUCV010001929">
    <property type="protein sequence ID" value="KAJ4844519.1"/>
    <property type="molecule type" value="Genomic_DNA"/>
</dbReference>
<evidence type="ECO:0000313" key="3">
    <source>
        <dbReference type="Proteomes" id="UP001141552"/>
    </source>
</evidence>
<dbReference type="InterPro" id="IPR016197">
    <property type="entry name" value="Chromo-like_dom_sf"/>
</dbReference>
<reference evidence="2" key="2">
    <citation type="journal article" date="2023" name="Plants (Basel)">
        <title>Annotation of the Turnera subulata (Passifloraceae) Draft Genome Reveals the S-Locus Evolved after the Divergence of Turneroideae from Passifloroideae in a Stepwise Manner.</title>
        <authorList>
            <person name="Henning P.M."/>
            <person name="Roalson E.H."/>
            <person name="Mir W."/>
            <person name="McCubbin A.G."/>
            <person name="Shore J.S."/>
        </authorList>
    </citation>
    <scope>NUCLEOTIDE SEQUENCE</scope>
    <source>
        <strain evidence="2">F60SS</strain>
    </source>
</reference>
<name>A0A9Q0G6J5_9ROSI</name>
<organism evidence="2 3">
    <name type="scientific">Turnera subulata</name>
    <dbReference type="NCBI Taxonomy" id="218843"/>
    <lineage>
        <taxon>Eukaryota</taxon>
        <taxon>Viridiplantae</taxon>
        <taxon>Streptophyta</taxon>
        <taxon>Embryophyta</taxon>
        <taxon>Tracheophyta</taxon>
        <taxon>Spermatophyta</taxon>
        <taxon>Magnoliopsida</taxon>
        <taxon>eudicotyledons</taxon>
        <taxon>Gunneridae</taxon>
        <taxon>Pentapetalae</taxon>
        <taxon>rosids</taxon>
        <taxon>fabids</taxon>
        <taxon>Malpighiales</taxon>
        <taxon>Passifloraceae</taxon>
        <taxon>Turnera</taxon>
    </lineage>
</organism>